<sequence>MKLVTSLMLGVAASIALSAGAFAAENNNSAYAPYPGAFGFDGFYAGVLLGGFFDGTTSYLVAPDTNAISLGAAVGVNFYLTESVLGGFEVQGSADWGKAGVAFDALALGRVGFAPASDFMFYGAAGGGFAGGKSVYAFGGGVEVAAMDQLGVRAEVLGIGKWGSRADAIKADVGLVWHMQ</sequence>
<protein>
    <recommendedName>
        <fullName evidence="2">Outer membrane protein beta-barrel domain-containing protein</fullName>
    </recommendedName>
</protein>
<dbReference type="InterPro" id="IPR011250">
    <property type="entry name" value="OMP/PagP_B-barrel"/>
</dbReference>
<dbReference type="SUPFAM" id="SSF56925">
    <property type="entry name" value="OMPA-like"/>
    <property type="match status" value="1"/>
</dbReference>
<dbReference type="AlphaFoldDB" id="A0A3B0U0X6"/>
<dbReference type="EMBL" id="UOEO01000109">
    <property type="protein sequence ID" value="VAW19347.1"/>
    <property type="molecule type" value="Genomic_DNA"/>
</dbReference>
<reference evidence="1" key="1">
    <citation type="submission" date="2018-06" db="EMBL/GenBank/DDBJ databases">
        <authorList>
            <person name="Zhirakovskaya E."/>
        </authorList>
    </citation>
    <scope>NUCLEOTIDE SEQUENCE</scope>
</reference>
<gene>
    <name evidence="1" type="ORF">MNBD_ALPHA12-1380</name>
</gene>
<evidence type="ECO:0000313" key="1">
    <source>
        <dbReference type="EMBL" id="VAW19347.1"/>
    </source>
</evidence>
<organism evidence="1">
    <name type="scientific">hydrothermal vent metagenome</name>
    <dbReference type="NCBI Taxonomy" id="652676"/>
    <lineage>
        <taxon>unclassified sequences</taxon>
        <taxon>metagenomes</taxon>
        <taxon>ecological metagenomes</taxon>
    </lineage>
</organism>
<proteinExistence type="predicted"/>
<accession>A0A3B0U0X6</accession>
<name>A0A3B0U0X6_9ZZZZ</name>
<evidence type="ECO:0008006" key="2">
    <source>
        <dbReference type="Google" id="ProtNLM"/>
    </source>
</evidence>